<evidence type="ECO:0000313" key="6">
    <source>
        <dbReference type="Proteomes" id="UP000236729"/>
    </source>
</evidence>
<dbReference type="GO" id="GO:0016810">
    <property type="term" value="F:hydrolase activity, acting on carbon-nitrogen (but not peptide) bonds"/>
    <property type="evidence" value="ECO:0007669"/>
    <property type="project" value="InterPro"/>
</dbReference>
<gene>
    <name evidence="3" type="ORF">SAMN02982929_06903</name>
    <name evidence="4" type="ORF">SAMN05216506_12339</name>
</gene>
<dbReference type="PROSITE" id="PS51318">
    <property type="entry name" value="TAT"/>
    <property type="match status" value="1"/>
</dbReference>
<organism evidence="3 6">
    <name type="scientific">Saccharopolyspora kobensis</name>
    <dbReference type="NCBI Taxonomy" id="146035"/>
    <lineage>
        <taxon>Bacteria</taxon>
        <taxon>Bacillati</taxon>
        <taxon>Actinomycetota</taxon>
        <taxon>Actinomycetes</taxon>
        <taxon>Pseudonocardiales</taxon>
        <taxon>Pseudonocardiaceae</taxon>
        <taxon>Saccharopolyspora</taxon>
    </lineage>
</organism>
<protein>
    <submittedName>
        <fullName evidence="3">Imidazolonepropionase</fullName>
    </submittedName>
</protein>
<dbReference type="Proteomes" id="UP000236729">
    <property type="component" value="Unassembled WGS sequence"/>
</dbReference>
<dbReference type="Gene3D" id="3.20.20.140">
    <property type="entry name" value="Metal-dependent hydrolases"/>
    <property type="match status" value="2"/>
</dbReference>
<sequence>MDLSRRSLLQAAGAAAGLVGFAPGLANAGTVLPANAPTPPRGPGEGQGPFRKLVIRGVNLIVGADGEVRGPVDVVVRGNRIDQIIPAGQPSRALPAGRPPHDAEHEIDATGMWMMPGLVDEHSHTGTGGTPRTYAYKLWLGHGVTTVRGVSLAKNPDAVSDKERSERNEIVAPRIVNYQTPGSGWEEGPIDSPGKARRWVAWAARNGVDGIKFFGEGPYGRPEIEAAIRAAQQAGLGTTMHHSPPIYPQLNALETAQLGLGTITHFYGHFEALLKEGREHPKPPDYDYSNEASRWRAVAEVIDYTFPPGSPQWRSYLSRQLDSGVTFGPTFGVYLAGRDLLRARGLEWHPRFVLPSLWNFWEPSPEAHGSFYYDWNSEDEASWKRFYVQYLQLVHDYKEMGGRIAGGTDPGFIYNLYGFANINELEMLREAGLSALEAIEAMSSATARTIAEPTGRAPEYGAVKEGFIADLAITGHNPLEDLKTLYGTGTPRLDPETGDITRTGGVQWTIRNGVVYDAKRLLADVAEMVQAQKSQGACGDVDPDWSMSGPCGGSPGVGVAPPAKPAKRAAPLP</sequence>
<reference evidence="3" key="2">
    <citation type="submission" date="2016-10" db="EMBL/GenBank/DDBJ databases">
        <authorList>
            <person name="de Groot N.N."/>
        </authorList>
    </citation>
    <scope>NUCLEOTIDE SEQUENCE [LARGE SCALE GENOMIC DNA]</scope>
    <source>
        <strain evidence="3">ATCC 20501</strain>
    </source>
</reference>
<evidence type="ECO:0000313" key="4">
    <source>
        <dbReference type="EMBL" id="SFF24294.1"/>
    </source>
</evidence>
<dbReference type="EMBL" id="FNVB01000016">
    <property type="protein sequence ID" value="SEG97846.1"/>
    <property type="molecule type" value="Genomic_DNA"/>
</dbReference>
<dbReference type="AlphaFoldDB" id="A0A1H6ELD2"/>
<reference evidence="5 6" key="1">
    <citation type="submission" date="2016-10" db="EMBL/GenBank/DDBJ databases">
        <authorList>
            <person name="Varghese N."/>
            <person name="Submissions S."/>
        </authorList>
    </citation>
    <scope>NUCLEOTIDE SEQUENCE [LARGE SCALE GENOMIC DNA]</scope>
    <source>
        <strain evidence="6">ATCC 20501</strain>
        <strain evidence="4 5">CGMCC 4.3529</strain>
    </source>
</reference>
<dbReference type="InterPro" id="IPR006311">
    <property type="entry name" value="TAT_signal"/>
</dbReference>
<dbReference type="Gene3D" id="2.30.40.10">
    <property type="entry name" value="Urease, subunit C, domain 1"/>
    <property type="match status" value="2"/>
</dbReference>
<dbReference type="SUPFAM" id="SSF51338">
    <property type="entry name" value="Composite domain of metallo-dependent hydrolases"/>
    <property type="match status" value="1"/>
</dbReference>
<feature type="chain" id="PRO_5030028782" evidence="2">
    <location>
        <begin position="29"/>
        <end position="573"/>
    </location>
</feature>
<dbReference type="PANTHER" id="PTHR43135">
    <property type="entry name" value="ALPHA-D-RIBOSE 1-METHYLPHOSPHONATE 5-TRIPHOSPHATE DIPHOSPHATASE"/>
    <property type="match status" value="1"/>
</dbReference>
<dbReference type="InterPro" id="IPR011059">
    <property type="entry name" value="Metal-dep_hydrolase_composite"/>
</dbReference>
<dbReference type="InterPro" id="IPR032466">
    <property type="entry name" value="Metal_Hydrolase"/>
</dbReference>
<dbReference type="SUPFAM" id="SSF51556">
    <property type="entry name" value="Metallo-dependent hydrolases"/>
    <property type="match status" value="1"/>
</dbReference>
<dbReference type="EMBL" id="FOME01000023">
    <property type="protein sequence ID" value="SFF24294.1"/>
    <property type="molecule type" value="Genomic_DNA"/>
</dbReference>
<feature type="region of interest" description="Disordered" evidence="1">
    <location>
        <begin position="546"/>
        <end position="573"/>
    </location>
</feature>
<keyword evidence="5" id="KW-1185">Reference proteome</keyword>
<dbReference type="InterPro" id="IPR051781">
    <property type="entry name" value="Metallo-dep_Hydrolase"/>
</dbReference>
<evidence type="ECO:0000256" key="2">
    <source>
        <dbReference type="SAM" id="SignalP"/>
    </source>
</evidence>
<dbReference type="Proteomes" id="UP000199690">
    <property type="component" value="Unassembled WGS sequence"/>
</dbReference>
<accession>A0A1H6ELD2</accession>
<name>A0A1H6ELD2_9PSEU</name>
<dbReference type="RefSeq" id="WP_093358758.1">
    <property type="nucleotide sequence ID" value="NZ_FNVB01000016.1"/>
</dbReference>
<feature type="signal peptide" evidence="2">
    <location>
        <begin position="1"/>
        <end position="28"/>
    </location>
</feature>
<dbReference type="PANTHER" id="PTHR43135:SF3">
    <property type="entry name" value="ALPHA-D-RIBOSE 1-METHYLPHOSPHONATE 5-TRIPHOSPHATE DIPHOSPHATASE"/>
    <property type="match status" value="1"/>
</dbReference>
<evidence type="ECO:0000256" key="1">
    <source>
        <dbReference type="SAM" id="MobiDB-lite"/>
    </source>
</evidence>
<proteinExistence type="predicted"/>
<evidence type="ECO:0000313" key="3">
    <source>
        <dbReference type="EMBL" id="SEG97846.1"/>
    </source>
</evidence>
<accession>A0A1I2H215</accession>
<keyword evidence="2" id="KW-0732">Signal</keyword>
<evidence type="ECO:0000313" key="5">
    <source>
        <dbReference type="Proteomes" id="UP000199690"/>
    </source>
</evidence>